<proteinExistence type="predicted"/>
<evidence type="ECO:0000313" key="1">
    <source>
        <dbReference type="EMBL" id="SCA56007.1"/>
    </source>
</evidence>
<dbReference type="AlphaFoldDB" id="A0A1C3RFE4"/>
<reference evidence="1 2" key="1">
    <citation type="submission" date="2016-07" db="EMBL/GenBank/DDBJ databases">
        <authorList>
            <person name="Lefevre C.T."/>
        </authorList>
    </citation>
    <scope>NUCLEOTIDE SEQUENCE [LARGE SCALE GENOMIC DNA]</scope>
    <source>
        <strain evidence="1">PR1</strain>
    </source>
</reference>
<evidence type="ECO:0000313" key="2">
    <source>
        <dbReference type="Proteomes" id="UP000231658"/>
    </source>
</evidence>
<gene>
    <name evidence="1" type="ORF">MTBPR1_150054</name>
</gene>
<sequence length="41" mass="4777">MRSLGGKPIYSYKKVTTVRLDLTHSRNYQKSNVEVSLSKKY</sequence>
<keyword evidence="2" id="KW-1185">Reference proteome</keyword>
<dbReference type="STRING" id="1867952.MTBPR1_150054"/>
<dbReference type="EMBL" id="FLYE01000007">
    <property type="protein sequence ID" value="SCA56007.1"/>
    <property type="molecule type" value="Genomic_DNA"/>
</dbReference>
<dbReference type="Proteomes" id="UP000231658">
    <property type="component" value="Unassembled WGS sequence"/>
</dbReference>
<organism evidence="1 2">
    <name type="scientific">Candidatus Terasakiella magnetica</name>
    <dbReference type="NCBI Taxonomy" id="1867952"/>
    <lineage>
        <taxon>Bacteria</taxon>
        <taxon>Pseudomonadati</taxon>
        <taxon>Pseudomonadota</taxon>
        <taxon>Alphaproteobacteria</taxon>
        <taxon>Rhodospirillales</taxon>
        <taxon>Terasakiellaceae</taxon>
        <taxon>Terasakiella</taxon>
    </lineage>
</organism>
<protein>
    <submittedName>
        <fullName evidence="1">Uncharacterized protein</fullName>
    </submittedName>
</protein>
<name>A0A1C3RFE4_9PROT</name>
<accession>A0A1C3RFE4</accession>